<dbReference type="EMBL" id="GL533147">
    <property type="protein sequence ID" value="EFQ94751.1"/>
    <property type="molecule type" value="Genomic_DNA"/>
</dbReference>
<reference evidence="1 2" key="1">
    <citation type="journal article" date="2010" name="Genome Biol.">
        <title>A first genome assembly of the barley fungal pathogen Pyrenophora teres f. teres.</title>
        <authorList>
            <person name="Ellwood S.R."/>
            <person name="Liu Z."/>
            <person name="Syme R.A."/>
            <person name="Lai Z."/>
            <person name="Hane J.K."/>
            <person name="Keiper F."/>
            <person name="Moffat C.S."/>
            <person name="Oliver R.P."/>
            <person name="Friesen T.L."/>
        </authorList>
    </citation>
    <scope>NUCLEOTIDE SEQUENCE [LARGE SCALE GENOMIC DNA]</scope>
    <source>
        <strain evidence="1 2">0-1</strain>
    </source>
</reference>
<proteinExistence type="predicted"/>
<dbReference type="SUPFAM" id="SSF55144">
    <property type="entry name" value="LigT-like"/>
    <property type="match status" value="1"/>
</dbReference>
<name>E3RHP7_PYRTT</name>
<sequence length="149" mass="17258">MAKQIPAHILQLPAYLSHKSALVLLPRPSIVAPIERVRRVYDKQYNRWPPHINLLYPFLANPRVRSKQDGGTDFMLKREIHMRIARVVEVEAGAFHHNEKSHSAWLGPATQDIQRLHAEQQTEFFEINHDTRPFTPHLSVGQTRSYIGL</sequence>
<dbReference type="AlphaFoldDB" id="E3RHP7"/>
<dbReference type="eggNOG" id="KOG2245">
    <property type="taxonomic scope" value="Eukaryota"/>
</dbReference>
<dbReference type="Proteomes" id="UP000001067">
    <property type="component" value="Unassembled WGS sequence"/>
</dbReference>
<dbReference type="InterPro" id="IPR009097">
    <property type="entry name" value="Cyclic_Pdiesterase"/>
</dbReference>
<dbReference type="OrthoDB" id="10263155at2759"/>
<evidence type="ECO:0000313" key="1">
    <source>
        <dbReference type="EMBL" id="EFQ94751.1"/>
    </source>
</evidence>
<gene>
    <name evidence="1" type="ORF">PTT_07466</name>
</gene>
<organism evidence="2">
    <name type="scientific">Pyrenophora teres f. teres (strain 0-1)</name>
    <name type="common">Barley net blotch fungus</name>
    <name type="synonym">Drechslera teres f. teres</name>
    <dbReference type="NCBI Taxonomy" id="861557"/>
    <lineage>
        <taxon>Eukaryota</taxon>
        <taxon>Fungi</taxon>
        <taxon>Dikarya</taxon>
        <taxon>Ascomycota</taxon>
        <taxon>Pezizomycotina</taxon>
        <taxon>Dothideomycetes</taxon>
        <taxon>Pleosporomycetidae</taxon>
        <taxon>Pleosporales</taxon>
        <taxon>Pleosporineae</taxon>
        <taxon>Pleosporaceae</taxon>
        <taxon>Pyrenophora</taxon>
    </lineage>
</organism>
<dbReference type="KEGG" id="pte:PTT_07466"/>
<protein>
    <submittedName>
        <fullName evidence="1">Uncharacterized protein</fullName>
    </submittedName>
</protein>
<keyword evidence="2" id="KW-1185">Reference proteome</keyword>
<evidence type="ECO:0000313" key="2">
    <source>
        <dbReference type="Proteomes" id="UP000001067"/>
    </source>
</evidence>
<dbReference type="HOGENOM" id="CLU_082855_0_0_1"/>
<dbReference type="PANTHER" id="PTHR37474:SF1">
    <property type="entry name" value="2'-5' RNA LIGASE FAMILY PROTEIN"/>
    <property type="match status" value="1"/>
</dbReference>
<dbReference type="Gene3D" id="3.90.1140.10">
    <property type="entry name" value="Cyclic phosphodiesterase"/>
    <property type="match status" value="1"/>
</dbReference>
<dbReference type="PANTHER" id="PTHR37474">
    <property type="entry name" value="RNA LIGASE/CYCLIC NUCLEOTIDE PHOSPHODIESTERASE"/>
    <property type="match status" value="1"/>
</dbReference>
<dbReference type="Pfam" id="PF13563">
    <property type="entry name" value="2_5_RNA_ligase2"/>
    <property type="match status" value="1"/>
</dbReference>
<accession>E3RHP7</accession>